<proteinExistence type="predicted"/>
<sequence>MGKSLLASEESEKLEISSTLTTTNPKDVSSSINLLITFKF</sequence>
<dbReference type="EMBL" id="FLUM01000001">
    <property type="protein sequence ID" value="SBV91700.1"/>
    <property type="molecule type" value="Genomic_DNA"/>
</dbReference>
<reference evidence="1" key="1">
    <citation type="submission" date="2016-04" db="EMBL/GenBank/DDBJ databases">
        <authorList>
            <person name="Evans L.H."/>
            <person name="Alamgir A."/>
            <person name="Owens N."/>
            <person name="Weber N.D."/>
            <person name="Virtaneva K."/>
            <person name="Barbian K."/>
            <person name="Babar A."/>
            <person name="Rosenke K."/>
        </authorList>
    </citation>
    <scope>NUCLEOTIDE SEQUENCE</scope>
    <source>
        <strain evidence="1">86-1</strain>
    </source>
</reference>
<gene>
    <name evidence="1" type="ORF">KL86DYS1_10408</name>
</gene>
<name>A0A212IX02_9BACT</name>
<dbReference type="AlphaFoldDB" id="A0A212IX02"/>
<accession>A0A212IX02</accession>
<protein>
    <submittedName>
        <fullName evidence="1">Uncharacterized protein</fullName>
    </submittedName>
</protein>
<evidence type="ECO:0000313" key="1">
    <source>
        <dbReference type="EMBL" id="SBV91700.1"/>
    </source>
</evidence>
<organism evidence="1">
    <name type="scientific">uncultured Dysgonomonas sp</name>
    <dbReference type="NCBI Taxonomy" id="206096"/>
    <lineage>
        <taxon>Bacteria</taxon>
        <taxon>Pseudomonadati</taxon>
        <taxon>Bacteroidota</taxon>
        <taxon>Bacteroidia</taxon>
        <taxon>Bacteroidales</taxon>
        <taxon>Dysgonomonadaceae</taxon>
        <taxon>Dysgonomonas</taxon>
        <taxon>environmental samples</taxon>
    </lineage>
</organism>